<evidence type="ECO:0000313" key="3">
    <source>
        <dbReference type="Proteomes" id="UP000460257"/>
    </source>
</evidence>
<name>A0A6N7IZH2_9FIRM</name>
<organism evidence="2 3">
    <name type="scientific">Candidatus Weimeria bifida</name>
    <dbReference type="NCBI Taxonomy" id="2599074"/>
    <lineage>
        <taxon>Bacteria</taxon>
        <taxon>Bacillati</taxon>
        <taxon>Bacillota</taxon>
        <taxon>Clostridia</taxon>
        <taxon>Lachnospirales</taxon>
        <taxon>Lachnospiraceae</taxon>
        <taxon>Candidatus Weimeria</taxon>
    </lineage>
</organism>
<evidence type="ECO:0000313" key="2">
    <source>
        <dbReference type="EMBL" id="MQN01006.1"/>
    </source>
</evidence>
<proteinExistence type="predicted"/>
<dbReference type="AlphaFoldDB" id="A0A6N7IZH2"/>
<reference evidence="2" key="1">
    <citation type="journal article" date="2020" name="Appl. Environ. Microbiol.">
        <title>Medium-Chain Fatty Acid Synthesis by 'Candidatus Weimeria bifida' gen. nov., sp. nov., and 'Candidatus Pseudoramibacter fermentans' sp. nov.</title>
        <authorList>
            <person name="Scarborough M.J."/>
            <person name="Myers K.S."/>
            <person name="Donohue T.J."/>
            <person name="Noguera D.R."/>
        </authorList>
    </citation>
    <scope>NUCLEOTIDE SEQUENCE</scope>
    <source>
        <strain evidence="2">LCO1.1</strain>
    </source>
</reference>
<dbReference type="Pfam" id="PF03050">
    <property type="entry name" value="DDE_Tnp_IS66"/>
    <property type="match status" value="1"/>
</dbReference>
<accession>A0A6N7IZH2</accession>
<gene>
    <name evidence="2" type="ORF">FRC54_03300</name>
</gene>
<protein>
    <submittedName>
        <fullName evidence="2">Transposase</fullName>
    </submittedName>
</protein>
<dbReference type="Proteomes" id="UP000460257">
    <property type="component" value="Unassembled WGS sequence"/>
</dbReference>
<sequence>MLINQSLSTKVPEALIKKSYASSSAVAWTMYQKYVNSVPLYRQERLEAVRTALSRSTLEAGSSNVHRPVSFRS</sequence>
<keyword evidence="3" id="KW-1185">Reference proteome</keyword>
<evidence type="ECO:0000259" key="1">
    <source>
        <dbReference type="Pfam" id="PF03050"/>
    </source>
</evidence>
<feature type="domain" description="Transposase IS66 central" evidence="1">
    <location>
        <begin position="18"/>
        <end position="62"/>
    </location>
</feature>
<dbReference type="EMBL" id="VOGC01000002">
    <property type="protein sequence ID" value="MQN01006.1"/>
    <property type="molecule type" value="Genomic_DNA"/>
</dbReference>
<dbReference type="InterPro" id="IPR004291">
    <property type="entry name" value="Transposase_IS66_central"/>
</dbReference>
<comment type="caution">
    <text evidence="2">The sequence shown here is derived from an EMBL/GenBank/DDBJ whole genome shotgun (WGS) entry which is preliminary data.</text>
</comment>